<keyword evidence="3 7" id="KW-0472">Membrane</keyword>
<feature type="domain" description="Methyl-accepting transducer" evidence="8">
    <location>
        <begin position="276"/>
        <end position="512"/>
    </location>
</feature>
<comment type="similarity">
    <text evidence="5">Belongs to the methyl-accepting chemotaxis (MCP) protein family.</text>
</comment>
<dbReference type="CDD" id="cd11386">
    <property type="entry name" value="MCP_signal"/>
    <property type="match status" value="1"/>
</dbReference>
<sequence length="562" mass="60796">MRSVRTKLLGSFLIVFAFVVLLGVSGLTQIKKMGEFTKEITTYWMFGIETISLVNMNIEQYMGNYYQSLTTKDAAQLAKLDEASKAYILSIDSNIKKYEETLGDGDKEDYEALKEAWARFQVGLEASKSKTASKEELAQATKDVSQAFIDLRATVDSLIVYNHEGALQSQKDSDVIYKDTSSSLQYLGIVILIVLIALAWALIVNLTRPLKATTAIMNRISAGDLKIEPLVINRKDEFGVMMESVNKTLANLQLSVRQMQDAATSVATASTQLYASSDQNSEAARHVSESIGQVAVGSEEQAVTATEVGRVMDEMADGVQRIAETTGEVSELSQQSTVRANSGLEKIEEVTDRMYRVQGSVDRASQTIRKLEEQSAQISEISSLIGDIAYRTNLLALNAAIEAARAGEHGKGFAVVAGEVRKLATQSNESTQGIIELIASIQQDTASAADTMKRSLAEVQEGVIAVEHAEQAFKEIVVSSGEVSTRVQEAAAAAEQLAASSEEVAASIANMGNIARQTAGMSQQVAASTEEQLASSEEMTRSSQMLSGIAKDLQTIVRKFTV</sequence>
<dbReference type="GO" id="GO:0004888">
    <property type="term" value="F:transmembrane signaling receptor activity"/>
    <property type="evidence" value="ECO:0007669"/>
    <property type="project" value="InterPro"/>
</dbReference>
<dbReference type="PROSITE" id="PS50111">
    <property type="entry name" value="CHEMOTAXIS_TRANSDUC_2"/>
    <property type="match status" value="1"/>
</dbReference>
<dbReference type="GO" id="GO:0005886">
    <property type="term" value="C:plasma membrane"/>
    <property type="evidence" value="ECO:0007669"/>
    <property type="project" value="UniProtKB-SubCell"/>
</dbReference>
<evidence type="ECO:0000256" key="7">
    <source>
        <dbReference type="SAM" id="Phobius"/>
    </source>
</evidence>
<dbReference type="GO" id="GO:0006935">
    <property type="term" value="P:chemotaxis"/>
    <property type="evidence" value="ECO:0007669"/>
    <property type="project" value="InterPro"/>
</dbReference>
<evidence type="ECO:0000256" key="5">
    <source>
        <dbReference type="ARBA" id="ARBA00029447"/>
    </source>
</evidence>
<gene>
    <name evidence="10" type="ORF">HH215_04450</name>
</gene>
<reference evidence="10 11" key="1">
    <citation type="submission" date="2020-04" db="EMBL/GenBank/DDBJ databases">
        <title>Genome sequencing of novel species.</title>
        <authorList>
            <person name="Heo J."/>
            <person name="Kim S.-J."/>
            <person name="Kim J.-S."/>
            <person name="Hong S.-B."/>
            <person name="Kwon S.-W."/>
        </authorList>
    </citation>
    <scope>NUCLEOTIDE SEQUENCE [LARGE SCALE GENOMIC DNA]</scope>
    <source>
        <strain evidence="10 11">MFER-1</strain>
    </source>
</reference>
<dbReference type="SMART" id="SM00304">
    <property type="entry name" value="HAMP"/>
    <property type="match status" value="1"/>
</dbReference>
<feature type="transmembrane region" description="Helical" evidence="7">
    <location>
        <begin position="186"/>
        <end position="207"/>
    </location>
</feature>
<accession>A0A7Z2VG25</accession>
<evidence type="ECO:0000313" key="10">
    <source>
        <dbReference type="EMBL" id="QJD82513.1"/>
    </source>
</evidence>
<keyword evidence="11" id="KW-1185">Reference proteome</keyword>
<keyword evidence="2" id="KW-1003">Cell membrane</keyword>
<proteinExistence type="inferred from homology"/>
<protein>
    <submittedName>
        <fullName evidence="10">Methyl-accepting chemotaxis protein</fullName>
    </submittedName>
</protein>
<dbReference type="InterPro" id="IPR003660">
    <property type="entry name" value="HAMP_dom"/>
</dbReference>
<evidence type="ECO:0000313" key="11">
    <source>
        <dbReference type="Proteomes" id="UP000502248"/>
    </source>
</evidence>
<dbReference type="EMBL" id="CP051680">
    <property type="protein sequence ID" value="QJD82513.1"/>
    <property type="molecule type" value="Genomic_DNA"/>
</dbReference>
<evidence type="ECO:0000256" key="4">
    <source>
        <dbReference type="ARBA" id="ARBA00023224"/>
    </source>
</evidence>
<feature type="domain" description="HAMP" evidence="9">
    <location>
        <begin position="204"/>
        <end position="257"/>
    </location>
</feature>
<dbReference type="PANTHER" id="PTHR32089:SF112">
    <property type="entry name" value="LYSOZYME-LIKE PROTEIN-RELATED"/>
    <property type="match status" value="1"/>
</dbReference>
<dbReference type="InterPro" id="IPR024478">
    <property type="entry name" value="HlyB_4HB_MCP"/>
</dbReference>
<evidence type="ECO:0000256" key="3">
    <source>
        <dbReference type="ARBA" id="ARBA00023136"/>
    </source>
</evidence>
<organism evidence="10 11">
    <name type="scientific">Cohnella herbarum</name>
    <dbReference type="NCBI Taxonomy" id="2728023"/>
    <lineage>
        <taxon>Bacteria</taxon>
        <taxon>Bacillati</taxon>
        <taxon>Bacillota</taxon>
        <taxon>Bacilli</taxon>
        <taxon>Bacillales</taxon>
        <taxon>Paenibacillaceae</taxon>
        <taxon>Cohnella</taxon>
    </lineage>
</organism>
<dbReference type="CDD" id="cd06225">
    <property type="entry name" value="HAMP"/>
    <property type="match status" value="1"/>
</dbReference>
<dbReference type="PANTHER" id="PTHR32089">
    <property type="entry name" value="METHYL-ACCEPTING CHEMOTAXIS PROTEIN MCPB"/>
    <property type="match status" value="1"/>
</dbReference>
<dbReference type="Pfam" id="PF12729">
    <property type="entry name" value="4HB_MCP_1"/>
    <property type="match status" value="1"/>
</dbReference>
<evidence type="ECO:0000259" key="9">
    <source>
        <dbReference type="PROSITE" id="PS50885"/>
    </source>
</evidence>
<dbReference type="Pfam" id="PF00672">
    <property type="entry name" value="HAMP"/>
    <property type="match status" value="1"/>
</dbReference>
<name>A0A7Z2VG25_9BACL</name>
<dbReference type="InterPro" id="IPR004089">
    <property type="entry name" value="MCPsignal_dom"/>
</dbReference>
<dbReference type="Proteomes" id="UP000502248">
    <property type="component" value="Chromosome"/>
</dbReference>
<dbReference type="SUPFAM" id="SSF58104">
    <property type="entry name" value="Methyl-accepting chemotaxis protein (MCP) signaling domain"/>
    <property type="match status" value="1"/>
</dbReference>
<keyword evidence="7" id="KW-0812">Transmembrane</keyword>
<dbReference type="PROSITE" id="PS50885">
    <property type="entry name" value="HAMP"/>
    <property type="match status" value="1"/>
</dbReference>
<dbReference type="KEGG" id="cheb:HH215_04450"/>
<comment type="subcellular location">
    <subcellularLocation>
        <location evidence="1">Cell membrane</location>
    </subcellularLocation>
</comment>
<keyword evidence="4 6" id="KW-0807">Transducer</keyword>
<dbReference type="Pfam" id="PF00015">
    <property type="entry name" value="MCPsignal"/>
    <property type="match status" value="1"/>
</dbReference>
<evidence type="ECO:0000256" key="2">
    <source>
        <dbReference type="ARBA" id="ARBA00022475"/>
    </source>
</evidence>
<dbReference type="PRINTS" id="PR00260">
    <property type="entry name" value="CHEMTRNSDUCR"/>
</dbReference>
<dbReference type="RefSeq" id="WP_169278812.1">
    <property type="nucleotide sequence ID" value="NZ_CP051680.1"/>
</dbReference>
<dbReference type="GO" id="GO:0007165">
    <property type="term" value="P:signal transduction"/>
    <property type="evidence" value="ECO:0007669"/>
    <property type="project" value="UniProtKB-KW"/>
</dbReference>
<dbReference type="SMART" id="SM00283">
    <property type="entry name" value="MA"/>
    <property type="match status" value="1"/>
</dbReference>
<evidence type="ECO:0000256" key="6">
    <source>
        <dbReference type="PROSITE-ProRule" id="PRU00284"/>
    </source>
</evidence>
<keyword evidence="7" id="KW-1133">Transmembrane helix</keyword>
<evidence type="ECO:0000256" key="1">
    <source>
        <dbReference type="ARBA" id="ARBA00004236"/>
    </source>
</evidence>
<evidence type="ECO:0000259" key="8">
    <source>
        <dbReference type="PROSITE" id="PS50111"/>
    </source>
</evidence>
<dbReference type="Gene3D" id="1.10.287.950">
    <property type="entry name" value="Methyl-accepting chemotaxis protein"/>
    <property type="match status" value="1"/>
</dbReference>
<dbReference type="AlphaFoldDB" id="A0A7Z2VG25"/>
<dbReference type="InterPro" id="IPR004090">
    <property type="entry name" value="Chemotax_Me-accpt_rcpt"/>
</dbReference>